<reference evidence="6 7" key="1">
    <citation type="journal article" date="2019" name="Int. J. Syst. Evol. Microbiol.">
        <title>The Global Catalogue of Microorganisms (GCM) 10K type strain sequencing project: providing services to taxonomists for standard genome sequencing and annotation.</title>
        <authorList>
            <consortium name="The Broad Institute Genomics Platform"/>
            <consortium name="The Broad Institute Genome Sequencing Center for Infectious Disease"/>
            <person name="Wu L."/>
            <person name="Ma J."/>
        </authorList>
    </citation>
    <scope>NUCLEOTIDE SEQUENCE [LARGE SCALE GENOMIC DNA]</scope>
    <source>
        <strain evidence="6 7">JCM 16373</strain>
    </source>
</reference>
<evidence type="ECO:0000259" key="4">
    <source>
        <dbReference type="Pfam" id="PF00534"/>
    </source>
</evidence>
<evidence type="ECO:0000256" key="3">
    <source>
        <dbReference type="ARBA" id="ARBA00022679"/>
    </source>
</evidence>
<accession>A0ABN3QQW6</accession>
<dbReference type="Proteomes" id="UP001501447">
    <property type="component" value="Unassembled WGS sequence"/>
</dbReference>
<dbReference type="InterPro" id="IPR001296">
    <property type="entry name" value="Glyco_trans_1"/>
</dbReference>
<evidence type="ECO:0000256" key="1">
    <source>
        <dbReference type="ARBA" id="ARBA00021292"/>
    </source>
</evidence>
<evidence type="ECO:0000259" key="5">
    <source>
        <dbReference type="Pfam" id="PF13579"/>
    </source>
</evidence>
<keyword evidence="2" id="KW-0328">Glycosyltransferase</keyword>
<dbReference type="PANTHER" id="PTHR12526:SF510">
    <property type="entry name" value="D-INOSITOL 3-PHOSPHATE GLYCOSYLTRANSFERASE"/>
    <property type="match status" value="1"/>
</dbReference>
<dbReference type="Pfam" id="PF13579">
    <property type="entry name" value="Glyco_trans_4_4"/>
    <property type="match status" value="1"/>
</dbReference>
<dbReference type="InterPro" id="IPR028098">
    <property type="entry name" value="Glyco_trans_4-like_N"/>
</dbReference>
<feature type="domain" description="Glycosyltransferase subfamily 4-like N-terminal" evidence="5">
    <location>
        <begin position="39"/>
        <end position="195"/>
    </location>
</feature>
<comment type="caution">
    <text evidence="6">The sequence shown here is derived from an EMBL/GenBank/DDBJ whole genome shotgun (WGS) entry which is preliminary data.</text>
</comment>
<name>A0ABN3QQW6_9ACTN</name>
<organism evidence="6 7">
    <name type="scientific">Streptomyces axinellae</name>
    <dbReference type="NCBI Taxonomy" id="552788"/>
    <lineage>
        <taxon>Bacteria</taxon>
        <taxon>Bacillati</taxon>
        <taxon>Actinomycetota</taxon>
        <taxon>Actinomycetes</taxon>
        <taxon>Kitasatosporales</taxon>
        <taxon>Streptomycetaceae</taxon>
        <taxon>Streptomyces</taxon>
    </lineage>
</organism>
<gene>
    <name evidence="6" type="ORF">GCM10009863_56300</name>
</gene>
<proteinExistence type="predicted"/>
<evidence type="ECO:0000256" key="2">
    <source>
        <dbReference type="ARBA" id="ARBA00022676"/>
    </source>
</evidence>
<keyword evidence="7" id="KW-1185">Reference proteome</keyword>
<evidence type="ECO:0000313" key="6">
    <source>
        <dbReference type="EMBL" id="GAA2632939.1"/>
    </source>
</evidence>
<dbReference type="Pfam" id="PF00534">
    <property type="entry name" value="Glycos_transf_1"/>
    <property type="match status" value="1"/>
</dbReference>
<dbReference type="Gene3D" id="3.40.50.2000">
    <property type="entry name" value="Glycogen Phosphorylase B"/>
    <property type="match status" value="2"/>
</dbReference>
<dbReference type="PANTHER" id="PTHR12526">
    <property type="entry name" value="GLYCOSYLTRANSFERASE"/>
    <property type="match status" value="1"/>
</dbReference>
<dbReference type="RefSeq" id="WP_344569757.1">
    <property type="nucleotide sequence ID" value="NZ_BAAARJ010000021.1"/>
</dbReference>
<feature type="domain" description="Glycosyl transferase family 1" evidence="4">
    <location>
        <begin position="255"/>
        <end position="405"/>
    </location>
</feature>
<protein>
    <recommendedName>
        <fullName evidence="1">D-inositol 3-phosphate glycosyltransferase</fullName>
    </recommendedName>
</protein>
<evidence type="ECO:0000313" key="7">
    <source>
        <dbReference type="Proteomes" id="UP001501447"/>
    </source>
</evidence>
<keyword evidence="3" id="KW-0808">Transferase</keyword>
<dbReference type="CDD" id="cd03801">
    <property type="entry name" value="GT4_PimA-like"/>
    <property type="match status" value="1"/>
</dbReference>
<dbReference type="SUPFAM" id="SSF53756">
    <property type="entry name" value="UDP-Glycosyltransferase/glycogen phosphorylase"/>
    <property type="match status" value="1"/>
</dbReference>
<dbReference type="EMBL" id="BAAARJ010000021">
    <property type="protein sequence ID" value="GAA2632939.1"/>
    <property type="molecule type" value="Genomic_DNA"/>
</dbReference>
<sequence>MSPSRTASHQPPVGKAPLHAVQVLGGAASPFGDGAPSAGTAAHVRSLAEGLVARGVRVTVCAAARDSELGHAFTAAGAHFATTGGRTERETVATLRAVCADADLVHAHGLRAGLLASMALGRRRHEVPLVVTWHTAPRAGDETDRATRAEAARELLVRLLRRRVARAACVVLGVTTDLVDAARRSGARDARLAPVALSGARLPDSAHGEGPPGTPAGPFAQYAPCAPFMPTGAGESDEGEETLRHKARADIGAIGRPLLIAVGRLDRRQGYDTVLTASRAWRHLDPQPLLAIAGEGPERAALQERIEREALPVRLLGRRDDALRLLAGADIALLAARWQGRPLPAQEALRTGVPLVATEVGGVPELVGDAAVLVPYGDPDSLASAVVSLLADPARRAALAAAGRARAATWPTEDDTVAQVLSVYDEFTGDDPPSG</sequence>